<name>A0A8T1V792_9STRA</name>
<dbReference type="AlphaFoldDB" id="A0A8T1V792"/>
<feature type="compositionally biased region" description="Polar residues" evidence="1">
    <location>
        <begin position="33"/>
        <end position="47"/>
    </location>
</feature>
<keyword evidence="3" id="KW-1185">Reference proteome</keyword>
<evidence type="ECO:0000313" key="2">
    <source>
        <dbReference type="EMBL" id="KAG7376836.1"/>
    </source>
</evidence>
<evidence type="ECO:0000256" key="1">
    <source>
        <dbReference type="SAM" id="MobiDB-lite"/>
    </source>
</evidence>
<accession>A0A8T1V792</accession>
<dbReference type="Proteomes" id="UP000694044">
    <property type="component" value="Unassembled WGS sequence"/>
</dbReference>
<dbReference type="EMBL" id="JAGDFM010000616">
    <property type="protein sequence ID" value="KAG7376836.1"/>
    <property type="molecule type" value="Genomic_DNA"/>
</dbReference>
<evidence type="ECO:0000313" key="3">
    <source>
        <dbReference type="Proteomes" id="UP000694044"/>
    </source>
</evidence>
<comment type="caution">
    <text evidence="2">The sequence shown here is derived from an EMBL/GenBank/DDBJ whole genome shotgun (WGS) entry which is preliminary data.</text>
</comment>
<organism evidence="2 3">
    <name type="scientific">Phytophthora pseudosyringae</name>
    <dbReference type="NCBI Taxonomy" id="221518"/>
    <lineage>
        <taxon>Eukaryota</taxon>
        <taxon>Sar</taxon>
        <taxon>Stramenopiles</taxon>
        <taxon>Oomycota</taxon>
        <taxon>Peronosporomycetes</taxon>
        <taxon>Peronosporales</taxon>
        <taxon>Peronosporaceae</taxon>
        <taxon>Phytophthora</taxon>
    </lineage>
</organism>
<gene>
    <name evidence="2" type="ORF">PHYPSEUDO_012681</name>
</gene>
<reference evidence="2" key="1">
    <citation type="submission" date="2021-02" db="EMBL/GenBank/DDBJ databases">
        <authorList>
            <person name="Palmer J.M."/>
        </authorList>
    </citation>
    <scope>NUCLEOTIDE SEQUENCE</scope>
    <source>
        <strain evidence="2">SCRP734</strain>
    </source>
</reference>
<protein>
    <submittedName>
        <fullName evidence="2">Uncharacterized protein</fullName>
    </submittedName>
</protein>
<proteinExistence type="predicted"/>
<feature type="region of interest" description="Disordered" evidence="1">
    <location>
        <begin position="30"/>
        <end position="50"/>
    </location>
</feature>
<sequence length="195" mass="19993">MRGGCPRCCFCQIEQALGRPRPSLRAALEREQSQSLQAAHPQQSSAVVSLERARPAIAPASPAAARRQARRVRSSSCSSAACSRLVSPSAASRRRAPSLWSSVSSRTAWSTSSASSSGTADDDVDVGCVGAWSCLGTKAPSACTAPGAGLCAAFLSGVASLSRGVDQAAARLAALGRAGMHAPTVWQLQLELPCA</sequence>